<sequence>MQRRLRRLGKAAFAQARSHPTTTQDGECEQRGLGRSKSNGPASADNGPSFTTVQSSPDEDAGATAKDSAPIGYVNAEPLQRNQASPGRDGDGLTAKTSATSAGTREPDRKPQPRRRQRVDKRWPRREQRPPTPKKQSRQRKLQEQNASPLAEQILHSNRSSRRGPPQELWFLGSNGTPCAAVSTKRNWLHFHGDNITEHGVNKALYKVL</sequence>
<evidence type="ECO:0000313" key="2">
    <source>
        <dbReference type="EMBL" id="RFU71798.1"/>
    </source>
</evidence>
<protein>
    <submittedName>
        <fullName evidence="2">Uncharacterized protein</fullName>
    </submittedName>
</protein>
<proteinExistence type="predicted"/>
<evidence type="ECO:0000313" key="3">
    <source>
        <dbReference type="Proteomes" id="UP000266272"/>
    </source>
</evidence>
<gene>
    <name evidence="2" type="ORF">TARUN_10465</name>
</gene>
<organism evidence="2 3">
    <name type="scientific">Trichoderma arundinaceum</name>
    <dbReference type="NCBI Taxonomy" id="490622"/>
    <lineage>
        <taxon>Eukaryota</taxon>
        <taxon>Fungi</taxon>
        <taxon>Dikarya</taxon>
        <taxon>Ascomycota</taxon>
        <taxon>Pezizomycotina</taxon>
        <taxon>Sordariomycetes</taxon>
        <taxon>Hypocreomycetidae</taxon>
        <taxon>Hypocreales</taxon>
        <taxon>Hypocreaceae</taxon>
        <taxon>Trichoderma</taxon>
    </lineage>
</organism>
<keyword evidence="3" id="KW-1185">Reference proteome</keyword>
<feature type="compositionally biased region" description="Basic and acidic residues" evidence="1">
    <location>
        <begin position="120"/>
        <end position="129"/>
    </location>
</feature>
<dbReference type="EMBL" id="PXOA01001220">
    <property type="protein sequence ID" value="RFU71798.1"/>
    <property type="molecule type" value="Genomic_DNA"/>
</dbReference>
<reference evidence="2 3" key="1">
    <citation type="journal article" date="2018" name="PLoS Pathog.">
        <title>Evolution of structural diversity of trichothecenes, a family of toxins produced by plant pathogenic and entomopathogenic fungi.</title>
        <authorList>
            <person name="Proctor R.H."/>
            <person name="McCormick S.P."/>
            <person name="Kim H.S."/>
            <person name="Cardoza R.E."/>
            <person name="Stanley A.M."/>
            <person name="Lindo L."/>
            <person name="Kelly A."/>
            <person name="Brown D.W."/>
            <person name="Lee T."/>
            <person name="Vaughan M.M."/>
            <person name="Alexander N.J."/>
            <person name="Busman M."/>
            <person name="Gutierrez S."/>
        </authorList>
    </citation>
    <scope>NUCLEOTIDE SEQUENCE [LARGE SCALE GENOMIC DNA]</scope>
    <source>
        <strain evidence="2 3">IBT 40837</strain>
    </source>
</reference>
<name>A0A395N6P6_TRIAR</name>
<dbReference type="Proteomes" id="UP000266272">
    <property type="component" value="Unassembled WGS sequence"/>
</dbReference>
<dbReference type="AlphaFoldDB" id="A0A395N6P6"/>
<evidence type="ECO:0000256" key="1">
    <source>
        <dbReference type="SAM" id="MobiDB-lite"/>
    </source>
</evidence>
<feature type="region of interest" description="Disordered" evidence="1">
    <location>
        <begin position="1"/>
        <end position="167"/>
    </location>
</feature>
<accession>A0A395N6P6</accession>
<feature type="compositionally biased region" description="Polar residues" evidence="1">
    <location>
        <begin position="36"/>
        <end position="56"/>
    </location>
</feature>
<comment type="caution">
    <text evidence="2">The sequence shown here is derived from an EMBL/GenBank/DDBJ whole genome shotgun (WGS) entry which is preliminary data.</text>
</comment>